<dbReference type="RefSeq" id="XP_018321863.2">
    <property type="nucleotide sequence ID" value="XM_018466361.2"/>
</dbReference>
<protein>
    <submittedName>
        <fullName evidence="3">PBAN-type neuropeptides-like</fullName>
    </submittedName>
</protein>
<keyword evidence="2" id="KW-1185">Reference proteome</keyword>
<organism evidence="2 3">
    <name type="scientific">Agrilus planipennis</name>
    <name type="common">Emerald ash borer</name>
    <name type="synonym">Agrilus marcopoli</name>
    <dbReference type="NCBI Taxonomy" id="224129"/>
    <lineage>
        <taxon>Eukaryota</taxon>
        <taxon>Metazoa</taxon>
        <taxon>Ecdysozoa</taxon>
        <taxon>Arthropoda</taxon>
        <taxon>Hexapoda</taxon>
        <taxon>Insecta</taxon>
        <taxon>Pterygota</taxon>
        <taxon>Neoptera</taxon>
        <taxon>Endopterygota</taxon>
        <taxon>Coleoptera</taxon>
        <taxon>Polyphaga</taxon>
        <taxon>Elateriformia</taxon>
        <taxon>Buprestoidea</taxon>
        <taxon>Buprestidae</taxon>
        <taxon>Agrilinae</taxon>
        <taxon>Agrilus</taxon>
    </lineage>
</organism>
<dbReference type="Proteomes" id="UP000192223">
    <property type="component" value="Unplaced"/>
</dbReference>
<proteinExistence type="predicted"/>
<dbReference type="InParanoid" id="A0A1W4WP34"/>
<dbReference type="OrthoDB" id="6424205at2759"/>
<evidence type="ECO:0000256" key="1">
    <source>
        <dbReference type="SAM" id="SignalP"/>
    </source>
</evidence>
<keyword evidence="1" id="KW-0732">Signal</keyword>
<dbReference type="STRING" id="224129.A0A1W4WP34"/>
<dbReference type="AlphaFoldDB" id="A0A1W4WP34"/>
<feature type="chain" id="PRO_5028954328" evidence="1">
    <location>
        <begin position="27"/>
        <end position="276"/>
    </location>
</feature>
<name>A0A1W4WP34_AGRPL</name>
<reference evidence="3" key="1">
    <citation type="submission" date="2025-08" db="UniProtKB">
        <authorList>
            <consortium name="RefSeq"/>
        </authorList>
    </citation>
    <scope>IDENTIFICATION</scope>
    <source>
        <tissue evidence="3">Entire body</tissue>
    </source>
</reference>
<evidence type="ECO:0000313" key="3">
    <source>
        <dbReference type="RefSeq" id="XP_018321863.2"/>
    </source>
</evidence>
<dbReference type="GeneID" id="108734711"/>
<gene>
    <name evidence="3" type="primary">LOC108734711</name>
</gene>
<accession>A0A1W4WP34</accession>
<feature type="signal peptide" evidence="1">
    <location>
        <begin position="1"/>
        <end position="26"/>
    </location>
</feature>
<sequence length="276" mass="32137">MMFNKVASHSTSLIVIFLLLNDLCIGAESEAAADGEREIQQFHNGKKFALWFGPRLGRKKRHEDDEAIAKEEMDAVMKLVKETPWAVVALNNGKRRQLIDYIPRRGRESGEDSEMLSRIGRQFDFRPRLGREKYIYPEYSVLVVIIVLLVEITTYTCGDVDQMVDAKIPDDNYHQYQQGTKKNFALWFGPRLGRRKRNFEDEARVAEEFQEAMKLLKERPWIIIAIDKKVDDYTPRLGRESGEEKREELSTPPFAPRLGRRLLPFNPRLGRGNYLF</sequence>
<evidence type="ECO:0000313" key="2">
    <source>
        <dbReference type="Proteomes" id="UP000192223"/>
    </source>
</evidence>
<dbReference type="KEGG" id="apln:108734711"/>